<evidence type="ECO:0000256" key="2">
    <source>
        <dbReference type="SAM" id="SignalP"/>
    </source>
</evidence>
<gene>
    <name evidence="3" type="ORF">PUN28_020521</name>
</gene>
<dbReference type="AlphaFoldDB" id="A0AAW2E8J9"/>
<protein>
    <submittedName>
        <fullName evidence="3">Uncharacterized protein</fullName>
    </submittedName>
</protein>
<feature type="compositionally biased region" description="Basic and acidic residues" evidence="1">
    <location>
        <begin position="49"/>
        <end position="67"/>
    </location>
</feature>
<feature type="chain" id="PRO_5043419007" evidence="2">
    <location>
        <begin position="19"/>
        <end position="128"/>
    </location>
</feature>
<name>A0AAW2E8J9_9HYME</name>
<feature type="region of interest" description="Disordered" evidence="1">
    <location>
        <begin position="44"/>
        <end position="92"/>
    </location>
</feature>
<dbReference type="Proteomes" id="UP001430953">
    <property type="component" value="Unassembled WGS sequence"/>
</dbReference>
<keyword evidence="2" id="KW-0732">Signal</keyword>
<reference evidence="3 4" key="1">
    <citation type="submission" date="2023-03" db="EMBL/GenBank/DDBJ databases">
        <title>High recombination rates correlate with genetic variation in Cardiocondyla obscurior ants.</title>
        <authorList>
            <person name="Errbii M."/>
        </authorList>
    </citation>
    <scope>NUCLEOTIDE SEQUENCE [LARGE SCALE GENOMIC DNA]</scope>
    <source>
        <strain evidence="3">Alpha-2009</strain>
        <tissue evidence="3">Whole body</tissue>
    </source>
</reference>
<organism evidence="3 4">
    <name type="scientific">Cardiocondyla obscurior</name>
    <dbReference type="NCBI Taxonomy" id="286306"/>
    <lineage>
        <taxon>Eukaryota</taxon>
        <taxon>Metazoa</taxon>
        <taxon>Ecdysozoa</taxon>
        <taxon>Arthropoda</taxon>
        <taxon>Hexapoda</taxon>
        <taxon>Insecta</taxon>
        <taxon>Pterygota</taxon>
        <taxon>Neoptera</taxon>
        <taxon>Endopterygota</taxon>
        <taxon>Hymenoptera</taxon>
        <taxon>Apocrita</taxon>
        <taxon>Aculeata</taxon>
        <taxon>Formicoidea</taxon>
        <taxon>Formicidae</taxon>
        <taxon>Myrmicinae</taxon>
        <taxon>Cardiocondyla</taxon>
    </lineage>
</organism>
<evidence type="ECO:0000256" key="1">
    <source>
        <dbReference type="SAM" id="MobiDB-lite"/>
    </source>
</evidence>
<keyword evidence="4" id="KW-1185">Reference proteome</keyword>
<accession>A0AAW2E8J9</accession>
<evidence type="ECO:0000313" key="3">
    <source>
        <dbReference type="EMBL" id="KAL0098565.1"/>
    </source>
</evidence>
<evidence type="ECO:0000313" key="4">
    <source>
        <dbReference type="Proteomes" id="UP001430953"/>
    </source>
</evidence>
<feature type="signal peptide" evidence="2">
    <location>
        <begin position="1"/>
        <end position="18"/>
    </location>
</feature>
<sequence>MCVFFVLALRSAWPRVRARADRRPVTGLRHNIMERRRRLSARCENQEVAARDRARAGPEEEQRRESSHSPLLARRARRRGSIGYHRSRDLDTLVPTDNPLLYDGDECGARRSTPPLAACERARGRCVA</sequence>
<proteinExistence type="predicted"/>
<dbReference type="EMBL" id="JADYXP020000051">
    <property type="protein sequence ID" value="KAL0098565.1"/>
    <property type="molecule type" value="Genomic_DNA"/>
</dbReference>
<comment type="caution">
    <text evidence="3">The sequence shown here is derived from an EMBL/GenBank/DDBJ whole genome shotgun (WGS) entry which is preliminary data.</text>
</comment>